<evidence type="ECO:0000313" key="2">
    <source>
        <dbReference type="EMBL" id="AKT42305.1"/>
    </source>
</evidence>
<dbReference type="EMBL" id="CP012159">
    <property type="protein sequence ID" value="AKT42305.1"/>
    <property type="molecule type" value="Genomic_DNA"/>
</dbReference>
<dbReference type="PATRIC" id="fig|52.7.peg.7177"/>
<name>A0A0K1EN23_CHOCO</name>
<dbReference type="KEGG" id="ccro:CMC5_065280"/>
<feature type="compositionally biased region" description="Low complexity" evidence="1">
    <location>
        <begin position="231"/>
        <end position="255"/>
    </location>
</feature>
<accession>A0A0K1EN23</accession>
<feature type="compositionally biased region" description="Basic and acidic residues" evidence="1">
    <location>
        <begin position="171"/>
        <end position="193"/>
    </location>
</feature>
<feature type="compositionally biased region" description="Pro residues" evidence="1">
    <location>
        <begin position="147"/>
        <end position="169"/>
    </location>
</feature>
<feature type="region of interest" description="Disordered" evidence="1">
    <location>
        <begin position="122"/>
        <end position="279"/>
    </location>
</feature>
<dbReference type="Proteomes" id="UP000067626">
    <property type="component" value="Chromosome"/>
</dbReference>
<protein>
    <submittedName>
        <fullName evidence="2">Uncharacterized protein</fullName>
    </submittedName>
</protein>
<reference evidence="2" key="1">
    <citation type="submission" date="2015-07" db="EMBL/GenBank/DDBJ databases">
        <title>Genome analysis of myxobacterium Chondromyces crocatus Cm c5 reveals a high potential for natural compound synthesis and the genetic basis for the loss of fruiting body formation.</title>
        <authorList>
            <person name="Zaburannyi N."/>
            <person name="Bunk B."/>
            <person name="Maier J."/>
            <person name="Overmann J."/>
            <person name="Mueller R."/>
        </authorList>
    </citation>
    <scope>NUCLEOTIDE SEQUENCE [LARGE SCALE GENOMIC DNA]</scope>
    <source>
        <strain evidence="2">Cm c5</strain>
    </source>
</reference>
<evidence type="ECO:0000256" key="1">
    <source>
        <dbReference type="SAM" id="MobiDB-lite"/>
    </source>
</evidence>
<dbReference type="AlphaFoldDB" id="A0A0K1EN23"/>
<evidence type="ECO:0000313" key="3">
    <source>
        <dbReference type="Proteomes" id="UP000067626"/>
    </source>
</evidence>
<feature type="compositionally biased region" description="Low complexity" evidence="1">
    <location>
        <begin position="202"/>
        <end position="219"/>
    </location>
</feature>
<dbReference type="STRING" id="52.CMC5_065280"/>
<organism evidence="2 3">
    <name type="scientific">Chondromyces crocatus</name>
    <dbReference type="NCBI Taxonomy" id="52"/>
    <lineage>
        <taxon>Bacteria</taxon>
        <taxon>Pseudomonadati</taxon>
        <taxon>Myxococcota</taxon>
        <taxon>Polyangia</taxon>
        <taxon>Polyangiales</taxon>
        <taxon>Polyangiaceae</taxon>
        <taxon>Chondromyces</taxon>
    </lineage>
</organism>
<feature type="compositionally biased region" description="Low complexity" evidence="1">
    <location>
        <begin position="129"/>
        <end position="146"/>
    </location>
</feature>
<gene>
    <name evidence="2" type="ORF">CMC5_065280</name>
</gene>
<keyword evidence="3" id="KW-1185">Reference proteome</keyword>
<sequence>MDGASDSVGGVAGSGTVRRGRCLTEPVSTGNAFLEMSAMRDPRAPSAAREAPGSGVSALAVALSVVVHAALFGAVHLTPAGSVEHAAVTPLKEPADVWVGDTAALPGPAVGDDAVHEVELDEAASSTRAAPVMPVGEAAPPAAAPSLPEPPVAAPPPPPVAAPPPPPAAPKEQEPAHAESPSEQKVVTPKEQEAVPQKPPKVEQAAPEPKKAPVASSAKPAREKEDDDPYAEASPPRPSSSAEASAAAQRPAVSSGASDAEGRREGKQAQGGGAQGAFGAEGVSGVRSLGRAFTRAIPPACQADPAWRALPAGSAGIARIVVEIDGEGHVAGWKPEGTSTVPAPLAGLARRTLALLRAGVFAMRGSEVVAGSQTLEISAEVLEGAAGDDLAWKFEDGQGRASFIPTEGRRIDVRLRVLRATTSDSRSPG</sequence>
<proteinExistence type="predicted"/>